<comment type="caution">
    <text evidence="1">The sequence shown here is derived from an EMBL/GenBank/DDBJ whole genome shotgun (WGS) entry which is preliminary data.</text>
</comment>
<reference evidence="1" key="1">
    <citation type="submission" date="2022-07" db="EMBL/GenBank/DDBJ databases">
        <authorList>
            <person name="Macas J."/>
            <person name="Novak P."/>
            <person name="Neumann P."/>
        </authorList>
    </citation>
    <scope>NUCLEOTIDE SEQUENCE</scope>
</reference>
<keyword evidence="2" id="KW-1185">Reference proteome</keyword>
<protein>
    <submittedName>
        <fullName evidence="1">Uncharacterized protein</fullName>
    </submittedName>
</protein>
<dbReference type="AlphaFoldDB" id="A0A9P1EGR2"/>
<organism evidence="1 2">
    <name type="scientific">Cuscuta europaea</name>
    <name type="common">European dodder</name>
    <dbReference type="NCBI Taxonomy" id="41803"/>
    <lineage>
        <taxon>Eukaryota</taxon>
        <taxon>Viridiplantae</taxon>
        <taxon>Streptophyta</taxon>
        <taxon>Embryophyta</taxon>
        <taxon>Tracheophyta</taxon>
        <taxon>Spermatophyta</taxon>
        <taxon>Magnoliopsida</taxon>
        <taxon>eudicotyledons</taxon>
        <taxon>Gunneridae</taxon>
        <taxon>Pentapetalae</taxon>
        <taxon>asterids</taxon>
        <taxon>lamiids</taxon>
        <taxon>Solanales</taxon>
        <taxon>Convolvulaceae</taxon>
        <taxon>Cuscuteae</taxon>
        <taxon>Cuscuta</taxon>
        <taxon>Cuscuta subgen. Cuscuta</taxon>
    </lineage>
</organism>
<evidence type="ECO:0000313" key="2">
    <source>
        <dbReference type="Proteomes" id="UP001152484"/>
    </source>
</evidence>
<sequence>MQEYTFSSRFACSLLKKLVDLCWDIFYRECQS</sequence>
<gene>
    <name evidence="1" type="ORF">CEURO_LOCUS15996</name>
</gene>
<dbReference type="EMBL" id="CAMAPE010000044">
    <property type="protein sequence ID" value="CAH9102953.1"/>
    <property type="molecule type" value="Genomic_DNA"/>
</dbReference>
<proteinExistence type="predicted"/>
<dbReference type="Proteomes" id="UP001152484">
    <property type="component" value="Unassembled WGS sequence"/>
</dbReference>
<accession>A0A9P1EGR2</accession>
<evidence type="ECO:0000313" key="1">
    <source>
        <dbReference type="EMBL" id="CAH9102953.1"/>
    </source>
</evidence>
<name>A0A9P1EGR2_CUSEU</name>